<protein>
    <recommendedName>
        <fullName evidence="2">PDZ domain-containing protein</fullName>
    </recommendedName>
</protein>
<dbReference type="InterPro" id="IPR016024">
    <property type="entry name" value="ARM-type_fold"/>
</dbReference>
<dbReference type="SUPFAM" id="SSF50156">
    <property type="entry name" value="PDZ domain-like"/>
    <property type="match status" value="1"/>
</dbReference>
<dbReference type="Proteomes" id="UP000315003">
    <property type="component" value="Chromosome"/>
</dbReference>
<keyword evidence="1" id="KW-0732">Signal</keyword>
<feature type="chain" id="PRO_5021862542" description="PDZ domain-containing protein" evidence="1">
    <location>
        <begin position="25"/>
        <end position="809"/>
    </location>
</feature>
<dbReference type="PROSITE" id="PS50106">
    <property type="entry name" value="PDZ"/>
    <property type="match status" value="1"/>
</dbReference>
<reference evidence="3 4" key="1">
    <citation type="submission" date="2019-02" db="EMBL/GenBank/DDBJ databases">
        <title>Deep-cultivation of Planctomycetes and their phenomic and genomic characterization uncovers novel biology.</title>
        <authorList>
            <person name="Wiegand S."/>
            <person name="Jogler M."/>
            <person name="Boedeker C."/>
            <person name="Pinto D."/>
            <person name="Vollmers J."/>
            <person name="Rivas-Marin E."/>
            <person name="Kohn T."/>
            <person name="Peeters S.H."/>
            <person name="Heuer A."/>
            <person name="Rast P."/>
            <person name="Oberbeckmann S."/>
            <person name="Bunk B."/>
            <person name="Jeske O."/>
            <person name="Meyerdierks A."/>
            <person name="Storesund J.E."/>
            <person name="Kallscheuer N."/>
            <person name="Luecker S."/>
            <person name="Lage O.M."/>
            <person name="Pohl T."/>
            <person name="Merkel B.J."/>
            <person name="Hornburger P."/>
            <person name="Mueller R.-W."/>
            <person name="Bruemmer F."/>
            <person name="Labrenz M."/>
            <person name="Spormann A.M."/>
            <person name="Op den Camp H."/>
            <person name="Overmann J."/>
            <person name="Amann R."/>
            <person name="Jetten M.S.M."/>
            <person name="Mascher T."/>
            <person name="Medema M.H."/>
            <person name="Devos D.P."/>
            <person name="Kaster A.-K."/>
            <person name="Ovreas L."/>
            <person name="Rohde M."/>
            <person name="Galperin M.Y."/>
            <person name="Jogler C."/>
        </authorList>
    </citation>
    <scope>NUCLEOTIDE SEQUENCE [LARGE SCALE GENOMIC DNA]</scope>
    <source>
        <strain evidence="3 4">SV_7m_r</strain>
    </source>
</reference>
<dbReference type="OrthoDB" id="248184at2"/>
<dbReference type="InterPro" id="IPR001478">
    <property type="entry name" value="PDZ"/>
</dbReference>
<dbReference type="AlphaFoldDB" id="A0A517T2K2"/>
<accession>A0A517T2K2</accession>
<dbReference type="InterPro" id="IPR046255">
    <property type="entry name" value="DUF6288"/>
</dbReference>
<feature type="domain" description="PDZ" evidence="2">
    <location>
        <begin position="79"/>
        <end position="110"/>
    </location>
</feature>
<dbReference type="EMBL" id="CP036272">
    <property type="protein sequence ID" value="QDT62602.1"/>
    <property type="molecule type" value="Genomic_DNA"/>
</dbReference>
<dbReference type="Gene3D" id="1.25.10.10">
    <property type="entry name" value="Leucine-rich Repeat Variant"/>
    <property type="match status" value="1"/>
</dbReference>
<evidence type="ECO:0000313" key="3">
    <source>
        <dbReference type="EMBL" id="QDT62602.1"/>
    </source>
</evidence>
<proteinExistence type="predicted"/>
<dbReference type="InterPro" id="IPR036034">
    <property type="entry name" value="PDZ_sf"/>
</dbReference>
<evidence type="ECO:0000259" key="2">
    <source>
        <dbReference type="PROSITE" id="PS50106"/>
    </source>
</evidence>
<keyword evidence="4" id="KW-1185">Reference proteome</keyword>
<dbReference type="SUPFAM" id="SSF48371">
    <property type="entry name" value="ARM repeat"/>
    <property type="match status" value="1"/>
</dbReference>
<dbReference type="InterPro" id="IPR011989">
    <property type="entry name" value="ARM-like"/>
</dbReference>
<evidence type="ECO:0000313" key="4">
    <source>
        <dbReference type="Proteomes" id="UP000315003"/>
    </source>
</evidence>
<gene>
    <name evidence="3" type="ORF">SV7mr_51520</name>
</gene>
<evidence type="ECO:0000256" key="1">
    <source>
        <dbReference type="SAM" id="SignalP"/>
    </source>
</evidence>
<dbReference type="Pfam" id="PF13646">
    <property type="entry name" value="HEAT_2"/>
    <property type="match status" value="1"/>
</dbReference>
<sequence length="809" mass="88722" precursor="true">MTLHYKSLHRALAVVWLFTCLAFADSVSAAGGGPDADQPDFTQGDSIPSGFSHDWNLGPTGARGWIYSHRLETSAARQIRITKVDSGSPADGVLRVGDVILGLSGKEFEGDPRVRFGKAISEAETKAGQGQLSLLRWRDGNTENVLLKIPVLGSYSATAPWDCPKSERVLELGVASLADRVASPSYRAVPITRSLNALALLASGQKQHLPLIKREAEWASKFTTSGYKTWHYGYVILFLSEYVMATGDESVLPGLRRLSMEAALGQSDVGSWGHRFVQSDGRLGGYGMMNAPGLPLTIGLVMARKAGINDPEVADAIEKSAKLLRFYSGKGAIPYGDHHPWIQTHDDNGKNGMAAVLFDLLGEAEHAEYFSRMSVACHGPERDCGHTGNFFNLLWAMPGIARSGHHATGAWMNEYGGWYFDLARRWDGTFIHQGPPQSRPDSYRGWDCTGAFLLAYATPREQLYLTGKGKPVIAEVDSDTAWSLVADGRGWSNNDRNRFYDSLTTVQLLERLSNWSPTVRQRAAEALGRRKEDVSESLVALLESPDLSSRYGACQALQLQRGRGVAAVPALVKTLQADDLWLRVLAADALAGIGQPAKPAIPIMLQRLARSASPQDPRNMEQRYLSFALFNTRGGLLGRSLDGVDRQLLLHAVRAGLLNEDGRARGSFSSVYDNLRFDELQPLLPSIHKAIVEPAPSGIMFADGIQNAGLKLFAQHRIDEGIELLADYARTQKKHGSQKRIVQVMKMLESYGAHAQRVIPQLEATANYFEHEETDFPKNLSRDKANVVRQTIKNLQGATERPALKTLGL</sequence>
<name>A0A517T2K2_9BACT</name>
<dbReference type="RefSeq" id="WP_145277458.1">
    <property type="nucleotide sequence ID" value="NZ_CP036272.1"/>
</dbReference>
<feature type="signal peptide" evidence="1">
    <location>
        <begin position="1"/>
        <end position="24"/>
    </location>
</feature>
<dbReference type="Gene3D" id="2.30.42.10">
    <property type="match status" value="1"/>
</dbReference>
<organism evidence="3 4">
    <name type="scientific">Stieleria bergensis</name>
    <dbReference type="NCBI Taxonomy" id="2528025"/>
    <lineage>
        <taxon>Bacteria</taxon>
        <taxon>Pseudomonadati</taxon>
        <taxon>Planctomycetota</taxon>
        <taxon>Planctomycetia</taxon>
        <taxon>Pirellulales</taxon>
        <taxon>Pirellulaceae</taxon>
        <taxon>Stieleria</taxon>
    </lineage>
</organism>
<dbReference type="Pfam" id="PF19805">
    <property type="entry name" value="DUF6288"/>
    <property type="match status" value="1"/>
</dbReference>